<dbReference type="CDD" id="cd00130">
    <property type="entry name" value="PAS"/>
    <property type="match status" value="1"/>
</dbReference>
<dbReference type="InterPro" id="IPR035965">
    <property type="entry name" value="PAS-like_dom_sf"/>
</dbReference>
<dbReference type="SMART" id="SM00331">
    <property type="entry name" value="PP2C_SIG"/>
    <property type="match status" value="1"/>
</dbReference>
<feature type="domain" description="GAF" evidence="2">
    <location>
        <begin position="132"/>
        <end position="288"/>
    </location>
</feature>
<evidence type="ECO:0000256" key="1">
    <source>
        <dbReference type="ARBA" id="ARBA00022801"/>
    </source>
</evidence>
<dbReference type="SMART" id="SM00065">
    <property type="entry name" value="GAF"/>
    <property type="match status" value="1"/>
</dbReference>
<organism evidence="5 6">
    <name type="scientific">Blastococcus aurantiacus</name>
    <dbReference type="NCBI Taxonomy" id="1550231"/>
    <lineage>
        <taxon>Bacteria</taxon>
        <taxon>Bacillati</taxon>
        <taxon>Actinomycetota</taxon>
        <taxon>Actinomycetes</taxon>
        <taxon>Geodermatophilales</taxon>
        <taxon>Geodermatophilaceae</taxon>
        <taxon>Blastococcus</taxon>
    </lineage>
</organism>
<feature type="domain" description="PPM-type phosphatase" evidence="4">
    <location>
        <begin position="308"/>
        <end position="526"/>
    </location>
</feature>
<dbReference type="InterPro" id="IPR003018">
    <property type="entry name" value="GAF"/>
</dbReference>
<dbReference type="EMBL" id="FNBT01000006">
    <property type="protein sequence ID" value="SDF72821.1"/>
    <property type="molecule type" value="Genomic_DNA"/>
</dbReference>
<dbReference type="Gene3D" id="3.60.40.10">
    <property type="entry name" value="PPM-type phosphatase domain"/>
    <property type="match status" value="1"/>
</dbReference>
<dbReference type="InterPro" id="IPR000014">
    <property type="entry name" value="PAS"/>
</dbReference>
<dbReference type="Proteomes" id="UP000199406">
    <property type="component" value="Unassembled WGS sequence"/>
</dbReference>
<evidence type="ECO:0000259" key="2">
    <source>
        <dbReference type="SMART" id="SM00065"/>
    </source>
</evidence>
<proteinExistence type="predicted"/>
<dbReference type="Pfam" id="PF07228">
    <property type="entry name" value="SpoIIE"/>
    <property type="match status" value="1"/>
</dbReference>
<dbReference type="GO" id="GO:0016791">
    <property type="term" value="F:phosphatase activity"/>
    <property type="evidence" value="ECO:0007669"/>
    <property type="project" value="TreeGrafter"/>
</dbReference>
<evidence type="ECO:0000259" key="4">
    <source>
        <dbReference type="SMART" id="SM00331"/>
    </source>
</evidence>
<dbReference type="InterPro" id="IPR029016">
    <property type="entry name" value="GAF-like_dom_sf"/>
</dbReference>
<dbReference type="Gene3D" id="3.30.450.20">
    <property type="entry name" value="PAS domain"/>
    <property type="match status" value="1"/>
</dbReference>
<keyword evidence="1" id="KW-0378">Hydrolase</keyword>
<dbReference type="InterPro" id="IPR036457">
    <property type="entry name" value="PPM-type-like_dom_sf"/>
</dbReference>
<gene>
    <name evidence="5" type="ORF">SAMN05660662_3133</name>
</gene>
<dbReference type="InterPro" id="IPR001932">
    <property type="entry name" value="PPM-type_phosphatase-like_dom"/>
</dbReference>
<feature type="domain" description="PAS" evidence="3">
    <location>
        <begin position="4"/>
        <end position="70"/>
    </location>
</feature>
<dbReference type="RefSeq" id="WP_091768651.1">
    <property type="nucleotide sequence ID" value="NZ_FNBT01000006.1"/>
</dbReference>
<evidence type="ECO:0000259" key="3">
    <source>
        <dbReference type="SMART" id="SM00091"/>
    </source>
</evidence>
<dbReference type="STRING" id="1550231.SAMN05660662_3133"/>
<dbReference type="Pfam" id="PF13185">
    <property type="entry name" value="GAF_2"/>
    <property type="match status" value="1"/>
</dbReference>
<dbReference type="SUPFAM" id="SSF55785">
    <property type="entry name" value="PYP-like sensor domain (PAS domain)"/>
    <property type="match status" value="1"/>
</dbReference>
<evidence type="ECO:0000313" key="5">
    <source>
        <dbReference type="EMBL" id="SDF72821.1"/>
    </source>
</evidence>
<dbReference type="SUPFAM" id="SSF55781">
    <property type="entry name" value="GAF domain-like"/>
    <property type="match status" value="1"/>
</dbReference>
<evidence type="ECO:0000313" key="6">
    <source>
        <dbReference type="Proteomes" id="UP000199406"/>
    </source>
</evidence>
<dbReference type="Gene3D" id="3.30.450.40">
    <property type="match status" value="1"/>
</dbReference>
<dbReference type="Pfam" id="PF08448">
    <property type="entry name" value="PAS_4"/>
    <property type="match status" value="1"/>
</dbReference>
<keyword evidence="6" id="KW-1185">Reference proteome</keyword>
<accession>A0A1G7NFZ0</accession>
<reference evidence="6" key="1">
    <citation type="submission" date="2016-10" db="EMBL/GenBank/DDBJ databases">
        <authorList>
            <person name="Varghese N."/>
            <person name="Submissions S."/>
        </authorList>
    </citation>
    <scope>NUCLEOTIDE SEQUENCE [LARGE SCALE GENOMIC DNA]</scope>
    <source>
        <strain evidence="6">DSM 44268</strain>
    </source>
</reference>
<dbReference type="SMART" id="SM00091">
    <property type="entry name" value="PAS"/>
    <property type="match status" value="1"/>
</dbReference>
<dbReference type="PANTHER" id="PTHR43156">
    <property type="entry name" value="STAGE II SPORULATION PROTEIN E-RELATED"/>
    <property type="match status" value="1"/>
</dbReference>
<dbReference type="PANTHER" id="PTHR43156:SF2">
    <property type="entry name" value="STAGE II SPORULATION PROTEIN E"/>
    <property type="match status" value="1"/>
</dbReference>
<dbReference type="InterPro" id="IPR052016">
    <property type="entry name" value="Bact_Sigma-Reg"/>
</dbReference>
<sequence>MTLPDGDHVLASMPVGFMAISAEWIITHVNPAAERTLFIDAAGLVGRDFWDAYPENLHNEFGRAYRTAMDDRVTTTVEAFYPEPLDRWYSAEAVPVEDGVHLYFTDITERQTAQDRLAVLESIGAELGATLDLDSAVARIPRLVVPRLADGCLLTVIDPDGRPRDVGSWHVDPEPRRLIERYAEVRLADLPPDAPLLRALRDGETISFSGAQALASLPEGEARRIFLGVGVGHAVTLPLRGHGRVVGALTLLMRRPQPPSEADLSTARQVADRIGLVLDNARLFDEQRQLAEGLQRSLLTAPLQPDYAEIVVRYTPAAEAARVGGDWYDAFVQPCGATMLVIGDVAGHDTEAAAMMGQLRALLRGIATFSDGPPAAVLSGLDGAMSQLQVGTYATAAIARFEQDGVPDDLTRMRWSNAGHLPLLVIHPDGTLRELGEWQGDLLLGVDPDAVRQESVVDLAAGTTVLMFTDGLIERRSSDLDVGMERLRQAAVELADRPLGELCDEIIERLVSGRPEDDVALVAIRLFRRPGRRD</sequence>
<protein>
    <submittedName>
        <fullName evidence="5">PAS domain S-box-containing protein</fullName>
    </submittedName>
</protein>
<dbReference type="SUPFAM" id="SSF81606">
    <property type="entry name" value="PP2C-like"/>
    <property type="match status" value="1"/>
</dbReference>
<dbReference type="NCBIfam" id="TIGR00229">
    <property type="entry name" value="sensory_box"/>
    <property type="match status" value="1"/>
</dbReference>
<dbReference type="OrthoDB" id="118142at2"/>
<dbReference type="InterPro" id="IPR013656">
    <property type="entry name" value="PAS_4"/>
</dbReference>
<dbReference type="AlphaFoldDB" id="A0A1G7NFZ0"/>
<name>A0A1G7NFZ0_9ACTN</name>